<dbReference type="SUPFAM" id="SSF51905">
    <property type="entry name" value="FAD/NAD(P)-binding domain"/>
    <property type="match status" value="2"/>
</dbReference>
<protein>
    <submittedName>
        <fullName evidence="5">NAD(P)/FAD-dependent oxidoreductase</fullName>
    </submittedName>
</protein>
<comment type="caution">
    <text evidence="5">The sequence shown here is derived from an EMBL/GenBank/DDBJ whole genome shotgun (WGS) entry which is preliminary data.</text>
</comment>
<comment type="similarity">
    <text evidence="1">Belongs to the FAD-binding monooxygenase family.</text>
</comment>
<dbReference type="InterPro" id="IPR036188">
    <property type="entry name" value="FAD/NAD-bd_sf"/>
</dbReference>
<keyword evidence="3" id="KW-0274">FAD</keyword>
<reference evidence="5 6" key="1">
    <citation type="journal article" date="2019" name="Int. J. Syst. Evol. Microbiol.">
        <title>The Global Catalogue of Microorganisms (GCM) 10K type strain sequencing project: providing services to taxonomists for standard genome sequencing and annotation.</title>
        <authorList>
            <consortium name="The Broad Institute Genomics Platform"/>
            <consortium name="The Broad Institute Genome Sequencing Center for Infectious Disease"/>
            <person name="Wu L."/>
            <person name="Ma J."/>
        </authorList>
    </citation>
    <scope>NUCLEOTIDE SEQUENCE [LARGE SCALE GENOMIC DNA]</scope>
    <source>
        <strain evidence="5 6">JCM 10671</strain>
    </source>
</reference>
<evidence type="ECO:0000256" key="4">
    <source>
        <dbReference type="ARBA" id="ARBA00023002"/>
    </source>
</evidence>
<keyword evidence="2" id="KW-0285">Flavoprotein</keyword>
<dbReference type="Proteomes" id="UP001500957">
    <property type="component" value="Unassembled WGS sequence"/>
</dbReference>
<dbReference type="InterPro" id="IPR020946">
    <property type="entry name" value="Flavin_mOase-like"/>
</dbReference>
<gene>
    <name evidence="5" type="ORF">GCM10009547_35630</name>
</gene>
<evidence type="ECO:0000256" key="2">
    <source>
        <dbReference type="ARBA" id="ARBA00022630"/>
    </source>
</evidence>
<keyword evidence="6" id="KW-1185">Reference proteome</keyword>
<sequence>MTVHAPSPVDAGIDDAAVRAAVAEANVPTLLMVLVHLTGDLAWLEPPYQPTRTKGMADHDDGGLPSEVQVTVRSAAAEAIVAWRRGRPMALPNPDPELLVRMLGVSMGEQVPSEYGEVLLEELSAGIGTSPPPSRVQVPTGFSAVIIGAGISGVAAAVKLQELGIPFVVLERAPAPGGVWRDNRYPGAGVDTPSHLYSYSFATKDWTQYFAMRDEIVEYVESVVDARGLDAHIRYGCEVELAEFDAEDCRWSVRVRDTTGSVEVLRPNVVLSCVGAFNPPVIPQVPGLDSFEGPLFHTADWPDDLDINDKSVIVVGSGASAMQVVPAIAESVAKLTIIQRSPQWVQPFEKLHKPVPDALRVLFQAVPVYRAWYRLRLSWIFHDKLYQALQREPGWSDERTINAVNEMHRAYFTDYIRSEIGDRPDLLEKVVPSYPPFGKRMLQDNGWFKTLTRDNVELVTAGVAEVRPDGVVTADGVHHAGDVVVFATGFDVVRFVSTFRVLGRDGRDLRQEWDDDDCRAYLGLTIHGFPNFFTVYGPNTQTGHGGSFIYTAEAQLNYIASLITAMVEQNLAAVEVRQDVYREYAETVDRMHEGMVWTHPAMTTYYRNSRGRVVAISPFRNVDFWRMTRAADLSEYIVVPQADSAAANTLGLSSTASHQ</sequence>
<evidence type="ECO:0000313" key="5">
    <source>
        <dbReference type="EMBL" id="GAA0628842.1"/>
    </source>
</evidence>
<dbReference type="Pfam" id="PF00743">
    <property type="entry name" value="FMO-like"/>
    <property type="match status" value="1"/>
</dbReference>
<evidence type="ECO:0000256" key="3">
    <source>
        <dbReference type="ARBA" id="ARBA00022827"/>
    </source>
</evidence>
<dbReference type="EMBL" id="BAAAHE010000034">
    <property type="protein sequence ID" value="GAA0628842.1"/>
    <property type="molecule type" value="Genomic_DNA"/>
</dbReference>
<dbReference type="Gene3D" id="3.50.50.60">
    <property type="entry name" value="FAD/NAD(P)-binding domain"/>
    <property type="match status" value="2"/>
</dbReference>
<dbReference type="PRINTS" id="PR00411">
    <property type="entry name" value="PNDRDTASEI"/>
</dbReference>
<dbReference type="PANTHER" id="PTHR42877">
    <property type="entry name" value="L-ORNITHINE N(5)-MONOOXYGENASE-RELATED"/>
    <property type="match status" value="1"/>
</dbReference>
<evidence type="ECO:0000256" key="1">
    <source>
        <dbReference type="ARBA" id="ARBA00010139"/>
    </source>
</evidence>
<dbReference type="RefSeq" id="WP_344607228.1">
    <property type="nucleotide sequence ID" value="NZ_BAAAHE010000034.1"/>
</dbReference>
<name>A0ABN1H4Z4_9ACTN</name>
<keyword evidence="4" id="KW-0560">Oxidoreductase</keyword>
<evidence type="ECO:0000313" key="6">
    <source>
        <dbReference type="Proteomes" id="UP001500957"/>
    </source>
</evidence>
<dbReference type="InterPro" id="IPR051209">
    <property type="entry name" value="FAD-bind_Monooxygenase_sf"/>
</dbReference>
<dbReference type="PANTHER" id="PTHR42877:SF4">
    <property type="entry name" value="FAD_NAD(P)-BINDING DOMAIN-CONTAINING PROTEIN-RELATED"/>
    <property type="match status" value="1"/>
</dbReference>
<proteinExistence type="inferred from homology"/>
<accession>A0ABN1H4Z4</accession>
<dbReference type="PRINTS" id="PR00368">
    <property type="entry name" value="FADPNR"/>
</dbReference>
<organism evidence="5 6">
    <name type="scientific">Sporichthya brevicatena</name>
    <dbReference type="NCBI Taxonomy" id="171442"/>
    <lineage>
        <taxon>Bacteria</taxon>
        <taxon>Bacillati</taxon>
        <taxon>Actinomycetota</taxon>
        <taxon>Actinomycetes</taxon>
        <taxon>Sporichthyales</taxon>
        <taxon>Sporichthyaceae</taxon>
        <taxon>Sporichthya</taxon>
    </lineage>
</organism>